<reference evidence="4 5" key="1">
    <citation type="submission" date="2012-06" db="EMBL/GenBank/DDBJ databases">
        <title>The complete chromosome of genome of Turneriella parva DSM 21527.</title>
        <authorList>
            <consortium name="US DOE Joint Genome Institute (JGI-PGF)"/>
            <person name="Lucas S."/>
            <person name="Han J."/>
            <person name="Lapidus A."/>
            <person name="Bruce D."/>
            <person name="Goodwin L."/>
            <person name="Pitluck S."/>
            <person name="Peters L."/>
            <person name="Kyrpides N."/>
            <person name="Mavromatis K."/>
            <person name="Ivanova N."/>
            <person name="Mikhailova N."/>
            <person name="Chertkov O."/>
            <person name="Detter J.C."/>
            <person name="Tapia R."/>
            <person name="Han C."/>
            <person name="Land M."/>
            <person name="Hauser L."/>
            <person name="Markowitz V."/>
            <person name="Cheng J.-F."/>
            <person name="Hugenholtz P."/>
            <person name="Woyke T."/>
            <person name="Wu D."/>
            <person name="Gronow S."/>
            <person name="Wellnitz S."/>
            <person name="Brambilla E."/>
            <person name="Klenk H.-P."/>
            <person name="Eisen J.A."/>
        </authorList>
    </citation>
    <scope>NUCLEOTIDE SEQUENCE [LARGE SCALE GENOMIC DNA]</scope>
    <source>
        <strain evidence="5">ATCC BAA-1111 / DSM 21527 / NCTC 11395 / H</strain>
    </source>
</reference>
<dbReference type="PANTHER" id="PTHR21666">
    <property type="entry name" value="PEPTIDASE-RELATED"/>
    <property type="match status" value="1"/>
</dbReference>
<dbReference type="MEROPS" id="M23.009"/>
<dbReference type="Pfam" id="PF01476">
    <property type="entry name" value="LysM"/>
    <property type="match status" value="2"/>
</dbReference>
<proteinExistence type="predicted"/>
<dbReference type="Pfam" id="PF01551">
    <property type="entry name" value="Peptidase_M23"/>
    <property type="match status" value="1"/>
</dbReference>
<dbReference type="InterPro" id="IPR016047">
    <property type="entry name" value="M23ase_b-sheet_dom"/>
</dbReference>
<feature type="domain" description="LysM" evidence="3">
    <location>
        <begin position="143"/>
        <end position="187"/>
    </location>
</feature>
<dbReference type="InterPro" id="IPR036779">
    <property type="entry name" value="LysM_dom_sf"/>
</dbReference>
<keyword evidence="1" id="KW-0732">Signal</keyword>
<dbReference type="EMBL" id="CP002959">
    <property type="protein sequence ID" value="AFM14275.1"/>
    <property type="molecule type" value="Genomic_DNA"/>
</dbReference>
<evidence type="ECO:0000313" key="5">
    <source>
        <dbReference type="Proteomes" id="UP000006048"/>
    </source>
</evidence>
<dbReference type="KEGG" id="tpx:Turpa_3641"/>
<dbReference type="SMART" id="SM00257">
    <property type="entry name" value="LysM"/>
    <property type="match status" value="2"/>
</dbReference>
<protein>
    <submittedName>
        <fullName evidence="4">Peptidase M23</fullName>
    </submittedName>
</protein>
<evidence type="ECO:0000256" key="1">
    <source>
        <dbReference type="ARBA" id="ARBA00022729"/>
    </source>
</evidence>
<evidence type="ECO:0000313" key="4">
    <source>
        <dbReference type="EMBL" id="AFM14275.1"/>
    </source>
</evidence>
<dbReference type="CDD" id="cd00118">
    <property type="entry name" value="LysM"/>
    <property type="match status" value="2"/>
</dbReference>
<dbReference type="Proteomes" id="UP000006048">
    <property type="component" value="Chromosome"/>
</dbReference>
<feature type="region of interest" description="Disordered" evidence="2">
    <location>
        <begin position="104"/>
        <end position="138"/>
    </location>
</feature>
<dbReference type="InterPro" id="IPR018392">
    <property type="entry name" value="LysM"/>
</dbReference>
<dbReference type="SUPFAM" id="SSF51261">
    <property type="entry name" value="Duplicated hybrid motif"/>
    <property type="match status" value="1"/>
</dbReference>
<dbReference type="PANTHER" id="PTHR21666:SF289">
    <property type="entry name" value="L-ALA--D-GLU ENDOPEPTIDASE"/>
    <property type="match status" value="1"/>
</dbReference>
<gene>
    <name evidence="4" type="ordered locus">Turpa_3641</name>
</gene>
<evidence type="ECO:0000256" key="2">
    <source>
        <dbReference type="SAM" id="MobiDB-lite"/>
    </source>
</evidence>
<sequence length="391" mass="42943">MFIVRVLDRLLLSIAGLSLVLMLVIFFSDDSHLSARPLTSQKTTRLDREMPVSLNNTSYSDHQELKSADVDVALDRYFEEIRVNPERGEEDLRLVDELVPEESGLAPSAVQPEVTEQATEPTAPAPHEKPSAKPKRGARVQVVKHAVKPGESVWRLAQRYGVSVATIVNANKIKEKTVIQPGDTLRIPDRTGIFVKTKRSESLTEIAKRYKVPAETVRKANGLAGVTIAPGKELFLPGASPLPEIRYVKQKVFSWPIRANNRLTSTFGWRIHPITKNRAFHSGIDIGASMKTPIHAAADGVVVFSGDGGSYGNMIILRHKNGLFTVYGHASKLIAKKGKFVRRGQKIALVGSTGASTGAHLHFEVKSTSKHVNPHIALKKTERVAVKNKDA</sequence>
<dbReference type="STRING" id="869212.Turpa_3641"/>
<dbReference type="Gene3D" id="2.70.70.10">
    <property type="entry name" value="Glucose Permease (Domain IIA)"/>
    <property type="match status" value="1"/>
</dbReference>
<dbReference type="OrthoDB" id="305469at2"/>
<dbReference type="PROSITE" id="PS51782">
    <property type="entry name" value="LYSM"/>
    <property type="match status" value="1"/>
</dbReference>
<keyword evidence="5" id="KW-1185">Reference proteome</keyword>
<dbReference type="AlphaFoldDB" id="I4BAG8"/>
<dbReference type="CDD" id="cd12797">
    <property type="entry name" value="M23_peptidase"/>
    <property type="match status" value="1"/>
</dbReference>
<dbReference type="RefSeq" id="WP_014804752.1">
    <property type="nucleotide sequence ID" value="NC_018020.1"/>
</dbReference>
<dbReference type="GO" id="GO:0004222">
    <property type="term" value="F:metalloendopeptidase activity"/>
    <property type="evidence" value="ECO:0007669"/>
    <property type="project" value="TreeGrafter"/>
</dbReference>
<accession>I4BAG8</accession>
<organism evidence="4 5">
    <name type="scientific">Turneriella parva (strain ATCC BAA-1111 / DSM 21527 / NCTC 11395 / H)</name>
    <name type="common">Leptospira parva</name>
    <dbReference type="NCBI Taxonomy" id="869212"/>
    <lineage>
        <taxon>Bacteria</taxon>
        <taxon>Pseudomonadati</taxon>
        <taxon>Spirochaetota</taxon>
        <taxon>Spirochaetia</taxon>
        <taxon>Leptospirales</taxon>
        <taxon>Leptospiraceae</taxon>
        <taxon>Turneriella</taxon>
    </lineage>
</organism>
<name>I4BAG8_TURPD</name>
<dbReference type="InterPro" id="IPR011055">
    <property type="entry name" value="Dup_hybrid_motif"/>
</dbReference>
<dbReference type="Gene3D" id="3.10.350.10">
    <property type="entry name" value="LysM domain"/>
    <property type="match status" value="2"/>
</dbReference>
<dbReference type="InterPro" id="IPR050570">
    <property type="entry name" value="Cell_wall_metabolism_enzyme"/>
</dbReference>
<dbReference type="HOGENOM" id="CLU_747622_0_0_12"/>
<evidence type="ECO:0000259" key="3">
    <source>
        <dbReference type="PROSITE" id="PS51782"/>
    </source>
</evidence>